<dbReference type="SUPFAM" id="SSF55729">
    <property type="entry name" value="Acyl-CoA N-acyltransferases (Nat)"/>
    <property type="match status" value="1"/>
</dbReference>
<dbReference type="Pfam" id="PF00583">
    <property type="entry name" value="Acetyltransf_1"/>
    <property type="match status" value="1"/>
</dbReference>
<dbReference type="Gene3D" id="3.40.630.30">
    <property type="match status" value="1"/>
</dbReference>
<dbReference type="PROSITE" id="PS51186">
    <property type="entry name" value="GNAT"/>
    <property type="match status" value="1"/>
</dbReference>
<protein>
    <submittedName>
        <fullName evidence="2">RimJ/RimL family protein N-acetyltransferase</fullName>
    </submittedName>
</protein>
<dbReference type="Proteomes" id="UP000773462">
    <property type="component" value="Unassembled WGS sequence"/>
</dbReference>
<keyword evidence="3" id="KW-1185">Reference proteome</keyword>
<gene>
    <name evidence="2" type="ORF">J2Z70_003698</name>
</gene>
<proteinExistence type="predicted"/>
<accession>A0ABS4NTZ7</accession>
<evidence type="ECO:0000313" key="3">
    <source>
        <dbReference type="Proteomes" id="UP000773462"/>
    </source>
</evidence>
<feature type="domain" description="N-acetyltransferase" evidence="1">
    <location>
        <begin position="9"/>
        <end position="172"/>
    </location>
</feature>
<comment type="caution">
    <text evidence="2">The sequence shown here is derived from an EMBL/GenBank/DDBJ whole genome shotgun (WGS) entry which is preliminary data.</text>
</comment>
<evidence type="ECO:0000313" key="2">
    <source>
        <dbReference type="EMBL" id="MBP2113537.1"/>
    </source>
</evidence>
<reference evidence="2 3" key="1">
    <citation type="submission" date="2021-03" db="EMBL/GenBank/DDBJ databases">
        <title>Genomic Encyclopedia of Type Strains, Phase IV (KMG-IV): sequencing the most valuable type-strain genomes for metagenomic binning, comparative biology and taxonomic classification.</title>
        <authorList>
            <person name="Goeker M."/>
        </authorList>
    </citation>
    <scope>NUCLEOTIDE SEQUENCE [LARGE SCALE GENOMIC DNA]</scope>
    <source>
        <strain evidence="2 3">DSM 101953</strain>
    </source>
</reference>
<dbReference type="InterPro" id="IPR000182">
    <property type="entry name" value="GNAT_dom"/>
</dbReference>
<evidence type="ECO:0000259" key="1">
    <source>
        <dbReference type="PROSITE" id="PS51186"/>
    </source>
</evidence>
<sequence>MILEQSRGYQIRLMDEQAAREIVNWRYETPYALYNMLDAADDAEDIEELLDGSYFSVAAADGALIGFFCYGQNAQVGEGIESGLYLEGTSLDIGLGLRPDLTGQGRGLAFLQAGMKFAEQTYDAKRFRLSVAAFNLRAVSVYKKAGFVLLHSFVHQHGDSEMEFLLMETRDIAARL</sequence>
<dbReference type="RefSeq" id="WP_342549288.1">
    <property type="nucleotide sequence ID" value="NZ_JAGGLV010000012.1"/>
</dbReference>
<name>A0ABS4NTZ7_9BACL</name>
<dbReference type="InterPro" id="IPR016181">
    <property type="entry name" value="Acyl_CoA_acyltransferase"/>
</dbReference>
<dbReference type="EMBL" id="JAGGLV010000012">
    <property type="protein sequence ID" value="MBP2113537.1"/>
    <property type="molecule type" value="Genomic_DNA"/>
</dbReference>
<organism evidence="2 3">
    <name type="scientific">Paenibacillus silagei</name>
    <dbReference type="NCBI Taxonomy" id="1670801"/>
    <lineage>
        <taxon>Bacteria</taxon>
        <taxon>Bacillati</taxon>
        <taxon>Bacillota</taxon>
        <taxon>Bacilli</taxon>
        <taxon>Bacillales</taxon>
        <taxon>Paenibacillaceae</taxon>
        <taxon>Paenibacillus</taxon>
    </lineage>
</organism>